<keyword evidence="9" id="KW-1185">Reference proteome</keyword>
<reference evidence="8" key="1">
    <citation type="submission" date="2013-08" db="EMBL/GenBank/DDBJ databases">
        <authorList>
            <person name="Durkin A.S."/>
            <person name="Haft D.R."/>
            <person name="McCorrison J."/>
            <person name="Torralba M."/>
            <person name="Gillis M."/>
            <person name="Haft D.H."/>
            <person name="Methe B."/>
            <person name="Sutton G."/>
            <person name="Nelson K.E."/>
        </authorList>
    </citation>
    <scope>NUCLEOTIDE SEQUENCE [LARGE SCALE GENOMIC DNA]</scope>
    <source>
        <strain evidence="8">F0233</strain>
    </source>
</reference>
<evidence type="ECO:0000256" key="5">
    <source>
        <dbReference type="PIRSR" id="PIRSR000097-2"/>
    </source>
</evidence>
<gene>
    <name evidence="8" type="ORF">HMPREF0682_2828</name>
</gene>
<evidence type="ECO:0000256" key="6">
    <source>
        <dbReference type="PIRSR" id="PIRSR000097-3"/>
    </source>
</evidence>
<dbReference type="AlphaFoldDB" id="U2Q8I4"/>
<feature type="binding site" evidence="5">
    <location>
        <position position="124"/>
    </location>
    <ligand>
        <name>substrate</name>
    </ligand>
</feature>
<dbReference type="FunFam" id="3.20.20.100:FF:000002">
    <property type="entry name" value="2,5-diketo-D-gluconic acid reductase A"/>
    <property type="match status" value="1"/>
</dbReference>
<accession>U2Q8I4</accession>
<dbReference type="PIRSF" id="PIRSF000097">
    <property type="entry name" value="AKR"/>
    <property type="match status" value="1"/>
</dbReference>
<feature type="active site" description="Proton donor" evidence="4">
    <location>
        <position position="62"/>
    </location>
</feature>
<dbReference type="InterPro" id="IPR018170">
    <property type="entry name" value="Aldo/ket_reductase_CS"/>
</dbReference>
<dbReference type="InterPro" id="IPR020471">
    <property type="entry name" value="AKR"/>
</dbReference>
<dbReference type="Pfam" id="PF00248">
    <property type="entry name" value="Aldo_ket_red"/>
    <property type="match status" value="1"/>
</dbReference>
<comment type="caution">
    <text evidence="8">The sequence shown here is derived from an EMBL/GenBank/DDBJ whole genome shotgun (WGS) entry which is preliminary data.</text>
</comment>
<dbReference type="PROSITE" id="PS00798">
    <property type="entry name" value="ALDOKETO_REDUCTASE_1"/>
    <property type="match status" value="1"/>
</dbReference>
<protein>
    <submittedName>
        <fullName evidence="8">Oxidoreductase, aldo/keto reductase family protein</fullName>
    </submittedName>
</protein>
<feature type="site" description="Lowers pKa of active site Tyr" evidence="6">
    <location>
        <position position="91"/>
    </location>
</feature>
<dbReference type="InterPro" id="IPR036812">
    <property type="entry name" value="NAD(P)_OxRdtase_dom_sf"/>
</dbReference>
<proteinExistence type="inferred from homology"/>
<keyword evidence="2" id="KW-0521">NADP</keyword>
<dbReference type="Proteomes" id="UP000017052">
    <property type="component" value="Unassembled WGS sequence"/>
</dbReference>
<keyword evidence="3" id="KW-0560">Oxidoreductase</keyword>
<dbReference type="PANTHER" id="PTHR43827:SF3">
    <property type="entry name" value="NADP-DEPENDENT OXIDOREDUCTASE DOMAIN-CONTAINING PROTEIN"/>
    <property type="match status" value="1"/>
</dbReference>
<evidence type="ECO:0000313" key="9">
    <source>
        <dbReference type="Proteomes" id="UP000017052"/>
    </source>
</evidence>
<evidence type="ECO:0000256" key="1">
    <source>
        <dbReference type="ARBA" id="ARBA00007905"/>
    </source>
</evidence>
<feature type="domain" description="NADP-dependent oxidoreductase" evidence="7">
    <location>
        <begin position="36"/>
        <end position="276"/>
    </location>
</feature>
<dbReference type="EMBL" id="ACVN02000125">
    <property type="protein sequence ID" value="ERK59085.1"/>
    <property type="molecule type" value="Genomic_DNA"/>
</dbReference>
<dbReference type="Gene3D" id="3.20.20.100">
    <property type="entry name" value="NADP-dependent oxidoreductase domain"/>
    <property type="match status" value="1"/>
</dbReference>
<comment type="similarity">
    <text evidence="1">Belongs to the aldo/keto reductase family.</text>
</comment>
<evidence type="ECO:0000256" key="2">
    <source>
        <dbReference type="ARBA" id="ARBA00022857"/>
    </source>
</evidence>
<dbReference type="PANTHER" id="PTHR43827">
    <property type="entry name" value="2,5-DIKETO-D-GLUCONIC ACID REDUCTASE"/>
    <property type="match status" value="1"/>
</dbReference>
<name>U2Q8I4_9ACTN</name>
<dbReference type="InterPro" id="IPR023210">
    <property type="entry name" value="NADP_OxRdtase_dom"/>
</dbReference>
<dbReference type="GO" id="GO:0016616">
    <property type="term" value="F:oxidoreductase activity, acting on the CH-OH group of donors, NAD or NADP as acceptor"/>
    <property type="evidence" value="ECO:0007669"/>
    <property type="project" value="UniProtKB-ARBA"/>
</dbReference>
<dbReference type="PROSITE" id="PS00062">
    <property type="entry name" value="ALDOKETO_REDUCTASE_2"/>
    <property type="match status" value="1"/>
</dbReference>
<evidence type="ECO:0000256" key="3">
    <source>
        <dbReference type="ARBA" id="ARBA00023002"/>
    </source>
</evidence>
<organism evidence="8 9">
    <name type="scientific">Propionibacterium acidifaciens F0233</name>
    <dbReference type="NCBI Taxonomy" id="553198"/>
    <lineage>
        <taxon>Bacteria</taxon>
        <taxon>Bacillati</taxon>
        <taxon>Actinomycetota</taxon>
        <taxon>Actinomycetes</taxon>
        <taxon>Propionibacteriales</taxon>
        <taxon>Propionibacteriaceae</taxon>
        <taxon>Propionibacterium</taxon>
    </lineage>
</organism>
<evidence type="ECO:0000313" key="8">
    <source>
        <dbReference type="EMBL" id="ERK59085.1"/>
    </source>
</evidence>
<dbReference type="PRINTS" id="PR00069">
    <property type="entry name" value="ALDKETRDTASE"/>
</dbReference>
<dbReference type="SUPFAM" id="SSF51430">
    <property type="entry name" value="NAD(P)-linked oxidoreductase"/>
    <property type="match status" value="1"/>
</dbReference>
<evidence type="ECO:0000256" key="4">
    <source>
        <dbReference type="PIRSR" id="PIRSR000097-1"/>
    </source>
</evidence>
<evidence type="ECO:0000259" key="7">
    <source>
        <dbReference type="Pfam" id="PF00248"/>
    </source>
</evidence>
<sequence length="303" mass="33515">MSTFRDPKERTMTAIPSFTMNNGRTIPALGYGVFLMTSDQVREHLPQALELGYRHIDTANAYFNEVAVGEVVRDAIAAGELAREDLFITTKLFPQSYPYAQAVEDIDATLARLGLDYVDLLLFHQPYGEYVSGWKAMEEAVAAGRVRSIGLSNFPIAKFQEILDVAEIIPAVHQVEAHPRWNQHELKARMSEATGTEVLVEAWYPLGHGDKTLLEEPVIAAAAQRTGATPAQVILAWHLAERNITFPKTLSPAHMADNLAALDVELTAAEIATINGIPQQPYYRIPDEPPAFVLTTNDYSQQA</sequence>